<protein>
    <recommendedName>
        <fullName evidence="2">DUF6590 domain-containing protein</fullName>
    </recommendedName>
</protein>
<keyword evidence="4" id="KW-1185">Reference proteome</keyword>
<feature type="region of interest" description="Disordered" evidence="1">
    <location>
        <begin position="1"/>
        <end position="51"/>
    </location>
</feature>
<evidence type="ECO:0000313" key="3">
    <source>
        <dbReference type="EMBL" id="PPJ53031.1"/>
    </source>
</evidence>
<evidence type="ECO:0000256" key="1">
    <source>
        <dbReference type="SAM" id="MobiDB-lite"/>
    </source>
</evidence>
<name>A0A2S6BZZ4_9PEZI</name>
<dbReference type="AlphaFoldDB" id="A0A2S6BZZ4"/>
<accession>A0A2S6BZZ4</accession>
<proteinExistence type="predicted"/>
<comment type="caution">
    <text evidence="3">The sequence shown here is derived from an EMBL/GenBank/DDBJ whole genome shotgun (WGS) entry which is preliminary data.</text>
</comment>
<feature type="domain" description="DUF6590" evidence="2">
    <location>
        <begin position="62"/>
        <end position="217"/>
    </location>
</feature>
<gene>
    <name evidence="3" type="ORF">CBER1_11428</name>
</gene>
<feature type="compositionally biased region" description="Polar residues" evidence="1">
    <location>
        <begin position="1"/>
        <end position="11"/>
    </location>
</feature>
<reference evidence="4" key="1">
    <citation type="journal article" date="2017" name="bioRxiv">
        <title>Conservation of a gene cluster reveals novel cercosporin biosynthetic mechanisms and extends production to the genus Colletotrichum.</title>
        <authorList>
            <person name="de Jonge R."/>
            <person name="Ebert M.K."/>
            <person name="Huitt-Roehl C.R."/>
            <person name="Pal P."/>
            <person name="Suttle J.C."/>
            <person name="Spanner R.E."/>
            <person name="Neubauer J.D."/>
            <person name="Jurick W.M.II."/>
            <person name="Stott K.A."/>
            <person name="Secor G.A."/>
            <person name="Thomma B.P.H.J."/>
            <person name="Van de Peer Y."/>
            <person name="Townsend C.A."/>
            <person name="Bolton M.D."/>
        </authorList>
    </citation>
    <scope>NUCLEOTIDE SEQUENCE [LARGE SCALE GENOMIC DNA]</scope>
    <source>
        <strain evidence="4">CBS538.71</strain>
    </source>
</reference>
<evidence type="ECO:0000313" key="4">
    <source>
        <dbReference type="Proteomes" id="UP000237631"/>
    </source>
</evidence>
<evidence type="ECO:0000259" key="2">
    <source>
        <dbReference type="Pfam" id="PF20233"/>
    </source>
</evidence>
<sequence>MSEQPSTSNVQPPHSPSTTDTGSSSGSGAESSDLTVSRPLTNAASPGAESSLRSEFKLRAPKFFKVGRVLMALWSEPQGDEKWSSSSGYSEHTFIVAYGERVQAKIRRFIIFDQREHHSLALPILTYTGRGVGKQGVNKAEHGIVYTDPKTAQPFTGELPQRNEKGMVPIAIRVTPDEQTVKLAAGSRINYGKIYTIEHNVKVARVGMVHDRSLHHFHQQRTDVLLKANPSLLTSA</sequence>
<dbReference type="InterPro" id="IPR046497">
    <property type="entry name" value="DUF6590"/>
</dbReference>
<dbReference type="OrthoDB" id="3650189at2759"/>
<feature type="compositionally biased region" description="Low complexity" evidence="1">
    <location>
        <begin position="16"/>
        <end position="32"/>
    </location>
</feature>
<dbReference type="PANTHER" id="PTHR35391:SF5">
    <property type="entry name" value="DUF6590 DOMAIN-CONTAINING PROTEIN"/>
    <property type="match status" value="1"/>
</dbReference>
<organism evidence="3 4">
    <name type="scientific">Cercospora berteroae</name>
    <dbReference type="NCBI Taxonomy" id="357750"/>
    <lineage>
        <taxon>Eukaryota</taxon>
        <taxon>Fungi</taxon>
        <taxon>Dikarya</taxon>
        <taxon>Ascomycota</taxon>
        <taxon>Pezizomycotina</taxon>
        <taxon>Dothideomycetes</taxon>
        <taxon>Dothideomycetidae</taxon>
        <taxon>Mycosphaerellales</taxon>
        <taxon>Mycosphaerellaceae</taxon>
        <taxon>Cercospora</taxon>
    </lineage>
</organism>
<dbReference type="Pfam" id="PF20233">
    <property type="entry name" value="DUF6590"/>
    <property type="match status" value="1"/>
</dbReference>
<dbReference type="STRING" id="357750.A0A2S6BZZ4"/>
<dbReference type="Proteomes" id="UP000237631">
    <property type="component" value="Unassembled WGS sequence"/>
</dbReference>
<dbReference type="PANTHER" id="PTHR35391">
    <property type="entry name" value="C2H2-TYPE DOMAIN-CONTAINING PROTEIN-RELATED"/>
    <property type="match status" value="1"/>
</dbReference>
<feature type="compositionally biased region" description="Polar residues" evidence="1">
    <location>
        <begin position="33"/>
        <end position="44"/>
    </location>
</feature>
<dbReference type="EMBL" id="PNEN01001621">
    <property type="protein sequence ID" value="PPJ53031.1"/>
    <property type="molecule type" value="Genomic_DNA"/>
</dbReference>